<dbReference type="AlphaFoldDB" id="A0A7X4GGF4"/>
<comment type="caution">
    <text evidence="1">The sequence shown here is derived from an EMBL/GenBank/DDBJ whole genome shotgun (WGS) entry which is preliminary data.</text>
</comment>
<dbReference type="RefSeq" id="WP_160985781.1">
    <property type="nucleotide sequence ID" value="NZ_WVTD01000006.1"/>
</dbReference>
<accession>A0A7X4GGF4</accession>
<dbReference type="EMBL" id="WVTD01000006">
    <property type="protein sequence ID" value="MYL98145.1"/>
    <property type="molecule type" value="Genomic_DNA"/>
</dbReference>
<evidence type="ECO:0000313" key="2">
    <source>
        <dbReference type="Proteomes" id="UP000465810"/>
    </source>
</evidence>
<sequence length="74" mass="8332">MELETTSPDAGEPQALTRQQRRLLRRIFNGRTVPLVTEGRSFLTYRDAARHLLSLPDEARESTYASMKAAASEP</sequence>
<name>A0A7X4GGF4_9SPHN</name>
<reference evidence="1 2" key="1">
    <citation type="submission" date="2019-12" db="EMBL/GenBank/DDBJ databases">
        <authorList>
            <person name="Feng G."/>
            <person name="Zhu H."/>
        </authorList>
    </citation>
    <scope>NUCLEOTIDE SEQUENCE [LARGE SCALE GENOMIC DNA]</scope>
    <source>
        <strain evidence="1 2">FGD1</strain>
    </source>
</reference>
<dbReference type="Proteomes" id="UP000465810">
    <property type="component" value="Unassembled WGS sequence"/>
</dbReference>
<protein>
    <submittedName>
        <fullName evidence="1">Uncharacterized protein</fullName>
    </submittedName>
</protein>
<keyword evidence="2" id="KW-1185">Reference proteome</keyword>
<proteinExistence type="predicted"/>
<gene>
    <name evidence="1" type="ORF">GR702_10225</name>
</gene>
<organism evidence="1 2">
    <name type="scientific">Novosphingobium silvae</name>
    <dbReference type="NCBI Taxonomy" id="2692619"/>
    <lineage>
        <taxon>Bacteria</taxon>
        <taxon>Pseudomonadati</taxon>
        <taxon>Pseudomonadota</taxon>
        <taxon>Alphaproteobacteria</taxon>
        <taxon>Sphingomonadales</taxon>
        <taxon>Sphingomonadaceae</taxon>
        <taxon>Novosphingobium</taxon>
    </lineage>
</organism>
<evidence type="ECO:0000313" key="1">
    <source>
        <dbReference type="EMBL" id="MYL98145.1"/>
    </source>
</evidence>